<dbReference type="RefSeq" id="WP_091788359.1">
    <property type="nucleotide sequence ID" value="NZ_LT629711.1"/>
</dbReference>
<dbReference type="AlphaFoldDB" id="A0A1H0USG5"/>
<proteinExistence type="predicted"/>
<dbReference type="SUPFAM" id="SSF54593">
    <property type="entry name" value="Glyoxalase/Bleomycin resistance protein/Dihydroxybiphenyl dioxygenase"/>
    <property type="match status" value="1"/>
</dbReference>
<dbReference type="CDD" id="cd06587">
    <property type="entry name" value="VOC"/>
    <property type="match status" value="1"/>
</dbReference>
<evidence type="ECO:0000259" key="1">
    <source>
        <dbReference type="PROSITE" id="PS51819"/>
    </source>
</evidence>
<evidence type="ECO:0000313" key="3">
    <source>
        <dbReference type="Proteomes" id="UP000199077"/>
    </source>
</evidence>
<evidence type="ECO:0000313" key="2">
    <source>
        <dbReference type="EMBL" id="SDP69090.1"/>
    </source>
</evidence>
<organism evidence="2 3">
    <name type="scientific">Pedococcus dokdonensis</name>
    <dbReference type="NCBI Taxonomy" id="443156"/>
    <lineage>
        <taxon>Bacteria</taxon>
        <taxon>Bacillati</taxon>
        <taxon>Actinomycetota</taxon>
        <taxon>Actinomycetes</taxon>
        <taxon>Micrococcales</taxon>
        <taxon>Intrasporangiaceae</taxon>
        <taxon>Pedococcus</taxon>
    </lineage>
</organism>
<keyword evidence="3" id="KW-1185">Reference proteome</keyword>
<dbReference type="EMBL" id="LT629711">
    <property type="protein sequence ID" value="SDP69090.1"/>
    <property type="molecule type" value="Genomic_DNA"/>
</dbReference>
<dbReference type="InterPro" id="IPR037523">
    <property type="entry name" value="VOC_core"/>
</dbReference>
<feature type="domain" description="VOC" evidence="1">
    <location>
        <begin position="6"/>
        <end position="124"/>
    </location>
</feature>
<accession>A0A1H0USG5</accession>
<dbReference type="Pfam" id="PF00903">
    <property type="entry name" value="Glyoxalase"/>
    <property type="match status" value="1"/>
</dbReference>
<reference evidence="3" key="1">
    <citation type="submission" date="2016-10" db="EMBL/GenBank/DDBJ databases">
        <authorList>
            <person name="Varghese N."/>
            <person name="Submissions S."/>
        </authorList>
    </citation>
    <scope>NUCLEOTIDE SEQUENCE [LARGE SCALE GENOMIC DNA]</scope>
    <source>
        <strain evidence="3">DSM 22329</strain>
    </source>
</reference>
<dbReference type="OrthoDB" id="9804944at2"/>
<dbReference type="InterPro" id="IPR004360">
    <property type="entry name" value="Glyas_Fos-R_dOase_dom"/>
</dbReference>
<gene>
    <name evidence="2" type="ORF">SAMN04489867_3482</name>
</gene>
<dbReference type="Proteomes" id="UP000199077">
    <property type="component" value="Chromosome I"/>
</dbReference>
<name>A0A1H0USG5_9MICO</name>
<dbReference type="InterPro" id="IPR029068">
    <property type="entry name" value="Glyas_Bleomycin-R_OHBP_Dase"/>
</dbReference>
<dbReference type="STRING" id="443156.SAMN04489867_3482"/>
<protein>
    <submittedName>
        <fullName evidence="2">Methylmalonyl-CoA/ethylmalonyl-CoA epimerase</fullName>
    </submittedName>
</protein>
<sequence>MTTGTGLAQVAQFAQDLDRAAAFYERLLGTPPLARFDPPGLLFFGLGDGTRLLLEGGASSALLYLKVDDVPGRVEELRADGVVIESEPHIIFSHTDDTLGPAGHDEWMAFIRDSEDNLVGLVSHAPRAES</sequence>
<dbReference type="PROSITE" id="PS51819">
    <property type="entry name" value="VOC"/>
    <property type="match status" value="1"/>
</dbReference>
<dbReference type="Gene3D" id="3.10.180.10">
    <property type="entry name" value="2,3-Dihydroxybiphenyl 1,2-Dioxygenase, domain 1"/>
    <property type="match status" value="1"/>
</dbReference>